<dbReference type="AlphaFoldDB" id="A0A7C3SIV3"/>
<reference evidence="2" key="1">
    <citation type="journal article" date="2020" name="mSystems">
        <title>Genome- and Community-Level Interaction Insights into Carbon Utilization and Element Cycling Functions of Hydrothermarchaeota in Hydrothermal Sediment.</title>
        <authorList>
            <person name="Zhou Z."/>
            <person name="Liu Y."/>
            <person name="Xu W."/>
            <person name="Pan J."/>
            <person name="Luo Z.H."/>
            <person name="Li M."/>
        </authorList>
    </citation>
    <scope>NUCLEOTIDE SEQUENCE [LARGE SCALE GENOMIC DNA]</scope>
    <source>
        <strain evidence="2">SpSt-776</strain>
    </source>
</reference>
<name>A0A7C3SIV3_9BACT</name>
<feature type="transmembrane region" description="Helical" evidence="1">
    <location>
        <begin position="21"/>
        <end position="43"/>
    </location>
</feature>
<accession>A0A7C3SIV3</accession>
<gene>
    <name evidence="2" type="ORF">ENV62_05150</name>
</gene>
<evidence type="ECO:0000256" key="1">
    <source>
        <dbReference type="SAM" id="Phobius"/>
    </source>
</evidence>
<dbReference type="PROSITE" id="PS00409">
    <property type="entry name" value="PROKAR_NTER_METHYL"/>
    <property type="match status" value="1"/>
</dbReference>
<dbReference type="NCBIfam" id="TIGR02532">
    <property type="entry name" value="IV_pilin_GFxxxE"/>
    <property type="match status" value="1"/>
</dbReference>
<comment type="caution">
    <text evidence="2">The sequence shown here is derived from an EMBL/GenBank/DDBJ whole genome shotgun (WGS) entry which is preliminary data.</text>
</comment>
<dbReference type="EMBL" id="DTHB01000042">
    <property type="protein sequence ID" value="HGB14606.1"/>
    <property type="molecule type" value="Genomic_DNA"/>
</dbReference>
<dbReference type="InterPro" id="IPR012902">
    <property type="entry name" value="N_methyl_site"/>
</dbReference>
<evidence type="ECO:0000313" key="2">
    <source>
        <dbReference type="EMBL" id="HGB14606.1"/>
    </source>
</evidence>
<keyword evidence="1" id="KW-1133">Transmembrane helix</keyword>
<organism evidence="2">
    <name type="scientific">Desulfobacca acetoxidans</name>
    <dbReference type="NCBI Taxonomy" id="60893"/>
    <lineage>
        <taxon>Bacteria</taxon>
        <taxon>Pseudomonadati</taxon>
        <taxon>Thermodesulfobacteriota</taxon>
        <taxon>Desulfobaccia</taxon>
        <taxon>Desulfobaccales</taxon>
        <taxon>Desulfobaccaceae</taxon>
        <taxon>Desulfobacca</taxon>
    </lineage>
</organism>
<keyword evidence="1" id="KW-0472">Membrane</keyword>
<protein>
    <submittedName>
        <fullName evidence="2">Prepilin-type N-terminal cleavage/methylation domain-containing protein</fullName>
    </submittedName>
</protein>
<proteinExistence type="predicted"/>
<keyword evidence="1" id="KW-0812">Transmembrane</keyword>
<sequence length="136" mass="14888">MAFFPFDQKRRGDSGFSLLEVLVAAALMAGLAAILLQVMTVGLRAQKANLEQAQALEVAGQIIQEYSREALLQPGTFQGRQGAYIYQVRIAPQYQVAAGHTQVICYLVTVAVSWPERGASKSVELSTMRTVLRRMG</sequence>
<dbReference type="Pfam" id="PF07963">
    <property type="entry name" value="N_methyl"/>
    <property type="match status" value="1"/>
</dbReference>